<proteinExistence type="predicted"/>
<protein>
    <submittedName>
        <fullName evidence="2">Uncharacterized protein</fullName>
    </submittedName>
</protein>
<evidence type="ECO:0000313" key="3">
    <source>
        <dbReference type="Proteomes" id="UP000799779"/>
    </source>
</evidence>
<reference evidence="2" key="1">
    <citation type="journal article" date="2020" name="Stud. Mycol.">
        <title>101 Dothideomycetes genomes: a test case for predicting lifestyles and emergence of pathogens.</title>
        <authorList>
            <person name="Haridas S."/>
            <person name="Albert R."/>
            <person name="Binder M."/>
            <person name="Bloem J."/>
            <person name="Labutti K."/>
            <person name="Salamov A."/>
            <person name="Andreopoulos B."/>
            <person name="Baker S."/>
            <person name="Barry K."/>
            <person name="Bills G."/>
            <person name="Bluhm B."/>
            <person name="Cannon C."/>
            <person name="Castanera R."/>
            <person name="Culley D."/>
            <person name="Daum C."/>
            <person name="Ezra D."/>
            <person name="Gonzalez J."/>
            <person name="Henrissat B."/>
            <person name="Kuo A."/>
            <person name="Liang C."/>
            <person name="Lipzen A."/>
            <person name="Lutzoni F."/>
            <person name="Magnuson J."/>
            <person name="Mondo S."/>
            <person name="Nolan M."/>
            <person name="Ohm R."/>
            <person name="Pangilinan J."/>
            <person name="Park H.-J."/>
            <person name="Ramirez L."/>
            <person name="Alfaro M."/>
            <person name="Sun H."/>
            <person name="Tritt A."/>
            <person name="Yoshinaga Y."/>
            <person name="Zwiers L.-H."/>
            <person name="Turgeon B."/>
            <person name="Goodwin S."/>
            <person name="Spatafora J."/>
            <person name="Crous P."/>
            <person name="Grigoriev I."/>
        </authorList>
    </citation>
    <scope>NUCLEOTIDE SEQUENCE</scope>
    <source>
        <strain evidence="2">CBS 123094</strain>
    </source>
</reference>
<evidence type="ECO:0000313" key="2">
    <source>
        <dbReference type="EMBL" id="KAF1994100.1"/>
    </source>
</evidence>
<sequence length="399" mass="44021">MEYDTPTAPATAASNLSVIALSRRKNYERTCRFVATHRNGRLREIPLDQLIPLAFHTVSTILDHCRDINAVVQDACRQYKNDQSDLFSDWQKYCNALTGPQRIEATYEGAIIFAAQGIPVSSERDSWMSACLPNLDSLKQLTGIKECDGRRSKRKRGTGQEGQPNATEGFNGVIQARPIETTEVRRDVNDLAGNALSPVSTLSQLSTGITYQGEAVKDASPTATDPKAAPHAQTANQVLPSGTKVASIAVLAKLVRILGHYLFKGMEASHMRSREEARRWMTFTDAVRLHLAQPRKDFVLEVWLSSPIGNAISQVRLVDDLRGILGDYLFAAMEASNRRKEEKRTGMLTCTNAVNVSFPSGGHSGEDNSEDSMLEIMLNFETGRNIYAEAYLATISEPI</sequence>
<evidence type="ECO:0000256" key="1">
    <source>
        <dbReference type="SAM" id="MobiDB-lite"/>
    </source>
</evidence>
<dbReference type="OrthoDB" id="3782625at2759"/>
<dbReference type="EMBL" id="ML977672">
    <property type="protein sequence ID" value="KAF1994100.1"/>
    <property type="molecule type" value="Genomic_DNA"/>
</dbReference>
<keyword evidence="3" id="KW-1185">Reference proteome</keyword>
<feature type="region of interest" description="Disordered" evidence="1">
    <location>
        <begin position="147"/>
        <end position="173"/>
    </location>
</feature>
<gene>
    <name evidence="2" type="ORF">P154DRAFT_527293</name>
</gene>
<organism evidence="2 3">
    <name type="scientific">Amniculicola lignicola CBS 123094</name>
    <dbReference type="NCBI Taxonomy" id="1392246"/>
    <lineage>
        <taxon>Eukaryota</taxon>
        <taxon>Fungi</taxon>
        <taxon>Dikarya</taxon>
        <taxon>Ascomycota</taxon>
        <taxon>Pezizomycotina</taxon>
        <taxon>Dothideomycetes</taxon>
        <taxon>Pleosporomycetidae</taxon>
        <taxon>Pleosporales</taxon>
        <taxon>Amniculicolaceae</taxon>
        <taxon>Amniculicola</taxon>
    </lineage>
</organism>
<accession>A0A6A5VXG2</accession>
<dbReference type="Proteomes" id="UP000799779">
    <property type="component" value="Unassembled WGS sequence"/>
</dbReference>
<dbReference type="AlphaFoldDB" id="A0A6A5VXG2"/>
<name>A0A6A5VXG2_9PLEO</name>